<dbReference type="RefSeq" id="WP_178138937.1">
    <property type="nucleotide sequence ID" value="NZ_FQXP01000003.1"/>
</dbReference>
<protein>
    <submittedName>
        <fullName evidence="1">Uncharacterized protein</fullName>
    </submittedName>
</protein>
<sequence>MYDAKELSQQNDEKQKLRYDCICDRQYFSSANTFQPQKKAKSTYVPIENVFI</sequence>
<dbReference type="EMBL" id="FQXP01000003">
    <property type="protein sequence ID" value="SHH52706.1"/>
    <property type="molecule type" value="Genomic_DNA"/>
</dbReference>
<evidence type="ECO:0000313" key="1">
    <source>
        <dbReference type="EMBL" id="SHH52706.1"/>
    </source>
</evidence>
<keyword evidence="2" id="KW-1185">Reference proteome</keyword>
<evidence type="ECO:0000313" key="2">
    <source>
        <dbReference type="Proteomes" id="UP000184526"/>
    </source>
</evidence>
<proteinExistence type="predicted"/>
<accession>A0A1M5TQ36</accession>
<gene>
    <name evidence="1" type="ORF">SAMN02745196_00668</name>
</gene>
<dbReference type="Proteomes" id="UP000184526">
    <property type="component" value="Unassembled WGS sequence"/>
</dbReference>
<name>A0A1M5TQ36_9CLOT</name>
<reference evidence="1 2" key="1">
    <citation type="submission" date="2016-11" db="EMBL/GenBank/DDBJ databases">
        <authorList>
            <person name="Jaros S."/>
            <person name="Januszkiewicz K."/>
            <person name="Wedrychowicz H."/>
        </authorList>
    </citation>
    <scope>NUCLEOTIDE SEQUENCE [LARGE SCALE GENOMIC DNA]</scope>
    <source>
        <strain evidence="1 2">DSM 3089</strain>
    </source>
</reference>
<organism evidence="1 2">
    <name type="scientific">Clostridium collagenovorans DSM 3089</name>
    <dbReference type="NCBI Taxonomy" id="1121306"/>
    <lineage>
        <taxon>Bacteria</taxon>
        <taxon>Bacillati</taxon>
        <taxon>Bacillota</taxon>
        <taxon>Clostridia</taxon>
        <taxon>Eubacteriales</taxon>
        <taxon>Clostridiaceae</taxon>
        <taxon>Clostridium</taxon>
    </lineage>
</organism>
<dbReference type="STRING" id="1121306.SAMN02745196_00668"/>
<dbReference type="AlphaFoldDB" id="A0A1M5TQ36"/>